<evidence type="ECO:0008006" key="3">
    <source>
        <dbReference type="Google" id="ProtNLM"/>
    </source>
</evidence>
<proteinExistence type="predicted"/>
<dbReference type="PRINTS" id="PR01345">
    <property type="entry name" value="CERVTRCPTASE"/>
</dbReference>
<name>A0AAN7P6V4_MYCAM</name>
<dbReference type="EMBL" id="JAUNZN010000002">
    <property type="protein sequence ID" value="KAK4827617.1"/>
    <property type="molecule type" value="Genomic_DNA"/>
</dbReference>
<accession>A0AAN7P6V4</accession>
<protein>
    <recommendedName>
        <fullName evidence="3">Reverse transcriptase</fullName>
    </recommendedName>
</protein>
<keyword evidence="2" id="KW-1185">Reference proteome</keyword>
<sequence>MLPESSQPPHKTVVMKFSKGKCKALHLGRNNPMHDYMLGATQVENSIAKRDLGVLVDTKLNMTQQCAPMAKKAKGILACIRQIITSRSREAIFPLYSALVGPYLESCVQFWAPIMLYKLSMMPYVKTSTAPQYNRDMDMLGRVQQWATKMIKGLEHLSYKERLRELGLFSLEKRRLGRDLIVVYKYLKGETRVNRHKVKHKRFPLNIRKHFFTVRVTKHWHRLPREVVESPSSEIFKSHLDMDNIICNYDQLRKKHGRQLPLLLL</sequence>
<evidence type="ECO:0000313" key="1">
    <source>
        <dbReference type="EMBL" id="KAK4827617.1"/>
    </source>
</evidence>
<dbReference type="PANTHER" id="PTHR33332">
    <property type="entry name" value="REVERSE TRANSCRIPTASE DOMAIN-CONTAINING PROTEIN"/>
    <property type="match status" value="1"/>
</dbReference>
<dbReference type="AlphaFoldDB" id="A0AAN7P6V4"/>
<organism evidence="1 2">
    <name type="scientific">Mycteria americana</name>
    <name type="common">Wood stork</name>
    <dbReference type="NCBI Taxonomy" id="33587"/>
    <lineage>
        <taxon>Eukaryota</taxon>
        <taxon>Metazoa</taxon>
        <taxon>Chordata</taxon>
        <taxon>Craniata</taxon>
        <taxon>Vertebrata</taxon>
        <taxon>Euteleostomi</taxon>
        <taxon>Archelosauria</taxon>
        <taxon>Archosauria</taxon>
        <taxon>Dinosauria</taxon>
        <taxon>Saurischia</taxon>
        <taxon>Theropoda</taxon>
        <taxon>Coelurosauria</taxon>
        <taxon>Aves</taxon>
        <taxon>Neognathae</taxon>
        <taxon>Neoaves</taxon>
        <taxon>Aequornithes</taxon>
        <taxon>Ciconiiformes</taxon>
        <taxon>Ciconiidae</taxon>
        <taxon>Mycteria</taxon>
    </lineage>
</organism>
<reference evidence="1 2" key="1">
    <citation type="journal article" date="2023" name="J. Hered.">
        <title>Chromosome-level genome of the wood stork (Mycteria americana) provides insight into avian chromosome evolution.</title>
        <authorList>
            <person name="Flamio R. Jr."/>
            <person name="Ramstad K.M."/>
        </authorList>
    </citation>
    <scope>NUCLEOTIDE SEQUENCE [LARGE SCALE GENOMIC DNA]</scope>
    <source>
        <strain evidence="1">JAX WOST 10</strain>
    </source>
</reference>
<gene>
    <name evidence="1" type="ORF">QYF61_019542</name>
</gene>
<dbReference type="Proteomes" id="UP001333110">
    <property type="component" value="Unassembled WGS sequence"/>
</dbReference>
<comment type="caution">
    <text evidence="1">The sequence shown here is derived from an EMBL/GenBank/DDBJ whole genome shotgun (WGS) entry which is preliminary data.</text>
</comment>
<evidence type="ECO:0000313" key="2">
    <source>
        <dbReference type="Proteomes" id="UP001333110"/>
    </source>
</evidence>